<evidence type="ECO:0000259" key="14">
    <source>
        <dbReference type="Pfam" id="PF01977"/>
    </source>
</evidence>
<dbReference type="SUPFAM" id="SSF50475">
    <property type="entry name" value="FMN-binding split barrel"/>
    <property type="match status" value="1"/>
</dbReference>
<protein>
    <recommendedName>
        <fullName evidence="12">Anhydromevalonate phosphate decarboxylase</fullName>
        <ecNumber evidence="11">4.1.1.126</ecNumber>
    </recommendedName>
</protein>
<dbReference type="eggNOG" id="arCOG01671">
    <property type="taxonomic scope" value="Archaea"/>
</dbReference>
<dbReference type="EC" id="4.1.1.126" evidence="11"/>
<evidence type="ECO:0000256" key="10">
    <source>
        <dbReference type="ARBA" id="ARBA00049583"/>
    </source>
</evidence>
<feature type="domain" description="3-octaprenyl-4-hydroxybenzoate carboxy-lyase-like Rift-related" evidence="14">
    <location>
        <begin position="91"/>
        <end position="277"/>
    </location>
</feature>
<dbReference type="InterPro" id="IPR002830">
    <property type="entry name" value="UbiD"/>
</dbReference>
<evidence type="ECO:0000259" key="15">
    <source>
        <dbReference type="Pfam" id="PF20695"/>
    </source>
</evidence>
<comment type="pathway">
    <text evidence="2">Isoprenoid biosynthesis; isopentenyl diphosphate biosynthesis via mevalonate pathway.</text>
</comment>
<evidence type="ECO:0000256" key="12">
    <source>
        <dbReference type="ARBA" id="ARBA00049754"/>
    </source>
</evidence>
<evidence type="ECO:0000256" key="5">
    <source>
        <dbReference type="ARBA" id="ARBA00022643"/>
    </source>
</evidence>
<feature type="domain" description="3-octaprenyl-4-hydroxybenzoate carboxy-lyase-like C-terminal" evidence="16">
    <location>
        <begin position="282"/>
        <end position="402"/>
    </location>
</feature>
<dbReference type="InterPro" id="IPR049383">
    <property type="entry name" value="UbiD-like_N"/>
</dbReference>
<name>D1YZV7_METPS</name>
<evidence type="ECO:0000313" key="17">
    <source>
        <dbReference type="EMBL" id="BAI61979.1"/>
    </source>
</evidence>
<proteinExistence type="inferred from homology"/>
<dbReference type="GO" id="GO:0016831">
    <property type="term" value="F:carboxy-lyase activity"/>
    <property type="evidence" value="ECO:0007669"/>
    <property type="project" value="UniProtKB-KW"/>
</dbReference>
<dbReference type="EMBL" id="AP011532">
    <property type="protein sequence ID" value="BAI61979.1"/>
    <property type="molecule type" value="Genomic_DNA"/>
</dbReference>
<sequence length="417" mass="46206">MGLREFLDWLKKEGNLQEINKPISPIFEAPRYAYQDRRPVLFNDCNGMRAAMNVMNSRETFARALGVSPDNIINKLTSTGYNGEVKHVDHSPMFEVKSKANLSRLPIMKHFKKDGGAYITAGIVVSKYKDMYNASIHRLMVVNDNTLAARLVPPRHTYVMQKEAAAKNEPLPVGIVIGVDPVTVFAASTRVPPKREWEYAAALKGEPLELVTLDNGVEVPHGEIVLEGYIDPSEKVKEGPFVDITGSYDHIRPEPVIHLNNMMMRKDPIYHGILPGGNEHKLLMGVPYEPLIYNAVANVTKVKNVVLTEGGCCYLHAIVQIEKQTEGDGKNAIMAAFAAHTSLKHVVVVDTDINIFDTADVEYAIATRTKADRDVMIVSNVRGSSLDPVSEDNITSKMGIDATKPLKASDKYERAKI</sequence>
<dbReference type="GO" id="GO:0005737">
    <property type="term" value="C:cytoplasm"/>
    <property type="evidence" value="ECO:0007669"/>
    <property type="project" value="TreeGrafter"/>
</dbReference>
<keyword evidence="6" id="KW-0210">Decarboxylase</keyword>
<comment type="catalytic activity">
    <reaction evidence="9">
        <text>(2E)-3-methyl-5-phosphooxypent-2-enoate + H(+) = isopentenyl phosphate + CO2</text>
        <dbReference type="Rhea" id="RHEA:78971"/>
        <dbReference type="ChEBI" id="CHEBI:15378"/>
        <dbReference type="ChEBI" id="CHEBI:16526"/>
        <dbReference type="ChEBI" id="CHEBI:65078"/>
        <dbReference type="ChEBI" id="CHEBI:229665"/>
        <dbReference type="EC" id="4.1.1.126"/>
    </reaction>
    <physiologicalReaction direction="left-to-right" evidence="9">
        <dbReference type="Rhea" id="RHEA:78972"/>
    </physiologicalReaction>
</comment>
<reference evidence="18" key="3">
    <citation type="journal article" date="2011" name="PLoS ONE">
        <title>Genome sequence of a mesophilic hydrogenotrophic methanogen Methanocella paludicola, the first cultivated representative of the order Methanocellales.</title>
        <authorList>
            <person name="Sakai S."/>
            <person name="Takaki Y."/>
            <person name="Shimamura S."/>
            <person name="Sekine M."/>
            <person name="Tajima T."/>
            <person name="Kosugi H."/>
            <person name="Ichikawa N."/>
            <person name="Tasumi E."/>
            <person name="Hiraki A.T."/>
            <person name="Shimizu A."/>
            <person name="Kato Y."/>
            <person name="Nishiko R."/>
            <person name="Mori K."/>
            <person name="Fujita N."/>
            <person name="Imachi H."/>
            <person name="Takai K."/>
        </authorList>
    </citation>
    <scope>NUCLEOTIDE SEQUENCE [LARGE SCALE GENOMIC DNA]</scope>
    <source>
        <strain evidence="18">DSM 17711 / JCM 13418 / NBRC 101707 / SANAE</strain>
    </source>
</reference>
<evidence type="ECO:0000256" key="1">
    <source>
        <dbReference type="ARBA" id="ARBA00001936"/>
    </source>
</evidence>
<comment type="similarity">
    <text evidence="3">Belongs to the UbiD family.</text>
</comment>
<dbReference type="RefSeq" id="WP_012900656.1">
    <property type="nucleotide sequence ID" value="NC_013665.1"/>
</dbReference>
<dbReference type="STRING" id="304371.MCP_1907"/>
<keyword evidence="8" id="KW-0414">Isoprene biosynthesis</keyword>
<dbReference type="FunFam" id="3.40.1670.10:FF:000003">
    <property type="entry name" value="Phenolic acid decarboxylase"/>
    <property type="match status" value="1"/>
</dbReference>
<dbReference type="Pfam" id="PF20695">
    <property type="entry name" value="UbiD_N"/>
    <property type="match status" value="1"/>
</dbReference>
<keyword evidence="6" id="KW-0456">Lyase</keyword>
<dbReference type="InParanoid" id="D1YZV7"/>
<evidence type="ECO:0000256" key="7">
    <source>
        <dbReference type="ARBA" id="ARBA00023211"/>
    </source>
</evidence>
<keyword evidence="4" id="KW-0285">Flavoprotein</keyword>
<dbReference type="GeneID" id="8682942"/>
<keyword evidence="5" id="KW-0288">FMN</keyword>
<dbReference type="Gene3D" id="3.40.1670.10">
    <property type="entry name" value="UbiD C-terminal domain-like"/>
    <property type="match status" value="1"/>
</dbReference>
<dbReference type="PANTHER" id="PTHR30108:SF21">
    <property type="entry name" value="4-HYDROXYBENZOATE DECARBOXYLASE"/>
    <property type="match status" value="1"/>
</dbReference>
<dbReference type="FunCoup" id="D1YZV7">
    <property type="interactions" value="12"/>
</dbReference>
<dbReference type="KEGG" id="mpd:MCP_1907"/>
<keyword evidence="18" id="KW-1185">Reference proteome</keyword>
<dbReference type="NCBIfam" id="TIGR00148">
    <property type="entry name" value="UbiD family decarboxylase"/>
    <property type="match status" value="1"/>
</dbReference>
<feature type="domain" description="3-octaprenyl-4-hydroxybenzoate carboxy-lyase-like N-terminal" evidence="15">
    <location>
        <begin position="7"/>
        <end position="76"/>
    </location>
</feature>
<evidence type="ECO:0000256" key="6">
    <source>
        <dbReference type="ARBA" id="ARBA00022793"/>
    </source>
</evidence>
<reference evidence="17 18" key="1">
    <citation type="journal article" date="2007" name="Appl. Environ. Microbiol.">
        <title>Isolation of key methanogens for global methane emission from rice paddy fields: a novel isolate affiliated with the clone cluster rice cluster I.</title>
        <authorList>
            <person name="Sakai S."/>
            <person name="Imachi H."/>
            <person name="Sekiguchi Y."/>
            <person name="Ohashi A."/>
            <person name="Harada H."/>
            <person name="Kamagata Y."/>
        </authorList>
    </citation>
    <scope>NUCLEOTIDE SEQUENCE [LARGE SCALE GENOMIC DNA]</scope>
    <source>
        <strain evidence="18">DSM 17711 / JCM 13418 / NBRC 101707 / SANAE</strain>
    </source>
</reference>
<dbReference type="SUPFAM" id="SSF143968">
    <property type="entry name" value="UbiD C-terminal domain-like"/>
    <property type="match status" value="1"/>
</dbReference>
<dbReference type="Proteomes" id="UP000001882">
    <property type="component" value="Chromosome"/>
</dbReference>
<dbReference type="GO" id="GO:0008299">
    <property type="term" value="P:isoprenoid biosynthetic process"/>
    <property type="evidence" value="ECO:0007669"/>
    <property type="project" value="UniProtKB-KW"/>
</dbReference>
<dbReference type="PATRIC" id="fig|304371.9.peg.1949"/>
<reference evidence="17 18" key="2">
    <citation type="journal article" date="2008" name="Int. J. Syst. Evol. Microbiol.">
        <title>Methanocella paludicola gen. nov., sp. nov., a methane-producing archaeon, the first isolate of the lineage 'Rice Cluster I', and proposal of the new archaeal order Methanocellales ord. nov.</title>
        <authorList>
            <person name="Sakai S."/>
            <person name="Imachi H."/>
            <person name="Hanada S."/>
            <person name="Ohashi A."/>
            <person name="Harada H."/>
            <person name="Kamagata Y."/>
        </authorList>
    </citation>
    <scope>NUCLEOTIDE SEQUENCE [LARGE SCALE GENOMIC DNA]</scope>
    <source>
        <strain evidence="18">DSM 17711 / JCM 13418 / NBRC 101707 / SANAE</strain>
    </source>
</reference>
<comment type="cofactor">
    <cofactor evidence="13">
        <name>prenylated FMN</name>
        <dbReference type="ChEBI" id="CHEBI:87746"/>
    </cofactor>
</comment>
<evidence type="ECO:0000313" key="18">
    <source>
        <dbReference type="Proteomes" id="UP000001882"/>
    </source>
</evidence>
<organism evidence="17 18">
    <name type="scientific">Methanocella paludicola (strain DSM 17711 / JCM 13418 / NBRC 101707 / SANAE)</name>
    <dbReference type="NCBI Taxonomy" id="304371"/>
    <lineage>
        <taxon>Archaea</taxon>
        <taxon>Methanobacteriati</taxon>
        <taxon>Methanobacteriota</taxon>
        <taxon>Stenosarchaea group</taxon>
        <taxon>Methanomicrobia</taxon>
        <taxon>Methanocellales</taxon>
        <taxon>Methanocellaceae</taxon>
        <taxon>Methanocella</taxon>
    </lineage>
</organism>
<evidence type="ECO:0000256" key="4">
    <source>
        <dbReference type="ARBA" id="ARBA00022630"/>
    </source>
</evidence>
<evidence type="ECO:0000256" key="9">
    <source>
        <dbReference type="ARBA" id="ARBA00049054"/>
    </source>
</evidence>
<dbReference type="Pfam" id="PF20696">
    <property type="entry name" value="UbiD_C"/>
    <property type="match status" value="1"/>
</dbReference>
<comment type="cofactor">
    <cofactor evidence="1">
        <name>Mn(2+)</name>
        <dbReference type="ChEBI" id="CHEBI:29035"/>
    </cofactor>
</comment>
<dbReference type="OrthoDB" id="8480at2157"/>
<dbReference type="PANTHER" id="PTHR30108">
    <property type="entry name" value="3-OCTAPRENYL-4-HYDROXYBENZOATE CARBOXY-LYASE-RELATED"/>
    <property type="match status" value="1"/>
</dbReference>
<evidence type="ECO:0000256" key="13">
    <source>
        <dbReference type="ARBA" id="ARBA00049936"/>
    </source>
</evidence>
<evidence type="ECO:0000256" key="2">
    <source>
        <dbReference type="ARBA" id="ARBA00005092"/>
    </source>
</evidence>
<dbReference type="Pfam" id="PF01977">
    <property type="entry name" value="UbiD"/>
    <property type="match status" value="1"/>
</dbReference>
<dbReference type="AlphaFoldDB" id="D1YZV7"/>
<evidence type="ECO:0000256" key="8">
    <source>
        <dbReference type="ARBA" id="ARBA00023229"/>
    </source>
</evidence>
<evidence type="ECO:0000256" key="3">
    <source>
        <dbReference type="ARBA" id="ARBA00010021"/>
    </source>
</evidence>
<evidence type="ECO:0000259" key="16">
    <source>
        <dbReference type="Pfam" id="PF20696"/>
    </source>
</evidence>
<dbReference type="InterPro" id="IPR048304">
    <property type="entry name" value="UbiD_Rift_dom"/>
</dbReference>
<keyword evidence="7" id="KW-0464">Manganese</keyword>
<gene>
    <name evidence="17" type="ordered locus">MCP_1907</name>
</gene>
<accession>D1YZV7</accession>
<evidence type="ECO:0000256" key="11">
    <source>
        <dbReference type="ARBA" id="ARBA00049727"/>
    </source>
</evidence>
<comment type="function">
    <text evidence="10">Catalyzes the conversion of trans-anhydromevalonate 5-phosphate (tAHMP) into isopentenyl phosphate. Involved in the archaeal mevalonate (MVA) pathway, which provides fundamental precursors for isoprenoid biosynthesis, such as isopentenyl diphosphate (IPP) and dimethylallyl diphosphate (DMAPP).</text>
</comment>
<dbReference type="InterPro" id="IPR049381">
    <property type="entry name" value="UbiD-like_C"/>
</dbReference>